<dbReference type="PANTHER" id="PTHR12558:SF13">
    <property type="entry name" value="CELL DIVISION CYCLE PROTEIN 27 HOMOLOG"/>
    <property type="match status" value="1"/>
</dbReference>
<evidence type="ECO:0000256" key="2">
    <source>
        <dbReference type="PROSITE-ProRule" id="PRU00339"/>
    </source>
</evidence>
<dbReference type="GO" id="GO:0006355">
    <property type="term" value="P:regulation of DNA-templated transcription"/>
    <property type="evidence" value="ECO:0007669"/>
    <property type="project" value="InterPro"/>
</dbReference>
<proteinExistence type="predicted"/>
<feature type="compositionally biased region" description="Basic and acidic residues" evidence="4">
    <location>
        <begin position="176"/>
        <end position="204"/>
    </location>
</feature>
<dbReference type="GO" id="GO:0003677">
    <property type="term" value="F:DNA binding"/>
    <property type="evidence" value="ECO:0007669"/>
    <property type="project" value="UniProtKB-UniRule"/>
</dbReference>
<dbReference type="STRING" id="1385517.N800_10640"/>
<gene>
    <name evidence="6" type="ORF">N800_10640</name>
</gene>
<dbReference type="InterPro" id="IPR016032">
    <property type="entry name" value="Sig_transdc_resp-reg_C-effctor"/>
</dbReference>
<evidence type="ECO:0000256" key="3">
    <source>
        <dbReference type="PROSITE-ProRule" id="PRU01091"/>
    </source>
</evidence>
<dbReference type="InterPro" id="IPR019734">
    <property type="entry name" value="TPR_rpt"/>
</dbReference>
<dbReference type="eggNOG" id="COG0457">
    <property type="taxonomic scope" value="Bacteria"/>
</dbReference>
<evidence type="ECO:0000259" key="5">
    <source>
        <dbReference type="PROSITE" id="PS51755"/>
    </source>
</evidence>
<feature type="repeat" description="TPR" evidence="2">
    <location>
        <begin position="535"/>
        <end position="568"/>
    </location>
</feature>
<keyword evidence="1 3" id="KW-0238">DNA-binding</keyword>
<dbReference type="Gene3D" id="1.10.10.10">
    <property type="entry name" value="Winged helix-like DNA-binding domain superfamily/Winged helix DNA-binding domain"/>
    <property type="match status" value="1"/>
</dbReference>
<comment type="caution">
    <text evidence="6">The sequence shown here is derived from an EMBL/GenBank/DDBJ whole genome shotgun (WGS) entry which is preliminary data.</text>
</comment>
<feature type="domain" description="OmpR/PhoB-type" evidence="5">
    <location>
        <begin position="14"/>
        <end position="112"/>
    </location>
</feature>
<organism evidence="6 7">
    <name type="scientific">Lysobacter daejeonensis GH1-9</name>
    <dbReference type="NCBI Taxonomy" id="1385517"/>
    <lineage>
        <taxon>Bacteria</taxon>
        <taxon>Pseudomonadati</taxon>
        <taxon>Pseudomonadota</taxon>
        <taxon>Gammaproteobacteria</taxon>
        <taxon>Lysobacterales</taxon>
        <taxon>Lysobacteraceae</taxon>
        <taxon>Aerolutibacter</taxon>
    </lineage>
</organism>
<dbReference type="RefSeq" id="WP_036134141.1">
    <property type="nucleotide sequence ID" value="NZ_AVPU01000002.1"/>
</dbReference>
<protein>
    <recommendedName>
        <fullName evidence="5">OmpR/PhoB-type domain-containing protein</fullName>
    </recommendedName>
</protein>
<feature type="region of interest" description="Disordered" evidence="4">
    <location>
        <begin position="748"/>
        <end position="777"/>
    </location>
</feature>
<feature type="repeat" description="TPR" evidence="2">
    <location>
        <begin position="501"/>
        <end position="534"/>
    </location>
</feature>
<dbReference type="GO" id="GO:0000160">
    <property type="term" value="P:phosphorelay signal transduction system"/>
    <property type="evidence" value="ECO:0007669"/>
    <property type="project" value="InterPro"/>
</dbReference>
<dbReference type="PROSITE" id="PS51755">
    <property type="entry name" value="OMPR_PHOB"/>
    <property type="match status" value="1"/>
</dbReference>
<dbReference type="eggNOG" id="COG5616">
    <property type="taxonomic scope" value="Bacteria"/>
</dbReference>
<dbReference type="Gene3D" id="1.25.40.10">
    <property type="entry name" value="Tetratricopeptide repeat domain"/>
    <property type="match status" value="3"/>
</dbReference>
<dbReference type="InterPro" id="IPR001867">
    <property type="entry name" value="OmpR/PhoB-type_DNA-bd"/>
</dbReference>
<dbReference type="PROSITE" id="PS50005">
    <property type="entry name" value="TPR"/>
    <property type="match status" value="3"/>
</dbReference>
<evidence type="ECO:0000256" key="1">
    <source>
        <dbReference type="ARBA" id="ARBA00023125"/>
    </source>
</evidence>
<dbReference type="Gene3D" id="3.40.50.10070">
    <property type="entry name" value="TolB, N-terminal domain"/>
    <property type="match status" value="1"/>
</dbReference>
<dbReference type="EMBL" id="AVPU01000002">
    <property type="protein sequence ID" value="KGM56066.1"/>
    <property type="molecule type" value="Genomic_DNA"/>
</dbReference>
<name>A0A0A0EYM3_9GAMM</name>
<dbReference type="SUPFAM" id="SSF46894">
    <property type="entry name" value="C-terminal effector domain of the bipartite response regulators"/>
    <property type="match status" value="1"/>
</dbReference>
<dbReference type="AlphaFoldDB" id="A0A0A0EYM3"/>
<evidence type="ECO:0000256" key="4">
    <source>
        <dbReference type="SAM" id="MobiDB-lite"/>
    </source>
</evidence>
<dbReference type="Proteomes" id="UP000029998">
    <property type="component" value="Unassembled WGS sequence"/>
</dbReference>
<dbReference type="OrthoDB" id="1971692at2"/>
<dbReference type="PANTHER" id="PTHR12558">
    <property type="entry name" value="CELL DIVISION CYCLE 16,23,27"/>
    <property type="match status" value="1"/>
</dbReference>
<dbReference type="Pfam" id="PF00486">
    <property type="entry name" value="Trans_reg_C"/>
    <property type="match status" value="1"/>
</dbReference>
<dbReference type="SUPFAM" id="SSF48452">
    <property type="entry name" value="TPR-like"/>
    <property type="match status" value="2"/>
</dbReference>
<accession>A0A0A0EYM3</accession>
<dbReference type="CDD" id="cd00383">
    <property type="entry name" value="trans_reg_C"/>
    <property type="match status" value="1"/>
</dbReference>
<dbReference type="InterPro" id="IPR036388">
    <property type="entry name" value="WH-like_DNA-bd_sf"/>
</dbReference>
<feature type="repeat" description="TPR" evidence="2">
    <location>
        <begin position="569"/>
        <end position="602"/>
    </location>
</feature>
<dbReference type="Pfam" id="PF13432">
    <property type="entry name" value="TPR_16"/>
    <property type="match status" value="2"/>
</dbReference>
<feature type="DNA-binding region" description="OmpR/PhoB-type" evidence="3">
    <location>
        <begin position="14"/>
        <end position="112"/>
    </location>
</feature>
<evidence type="ECO:0000313" key="7">
    <source>
        <dbReference type="Proteomes" id="UP000029998"/>
    </source>
</evidence>
<reference evidence="6 7" key="1">
    <citation type="submission" date="2013-08" db="EMBL/GenBank/DDBJ databases">
        <title>Genome sequencing of Lysobacter.</title>
        <authorList>
            <person name="Zhang S."/>
            <person name="Wang G."/>
        </authorList>
    </citation>
    <scope>NUCLEOTIDE SEQUENCE [LARGE SCALE GENOMIC DNA]</scope>
    <source>
        <strain evidence="6 7">GH1-9</strain>
    </source>
</reference>
<dbReference type="SMART" id="SM00028">
    <property type="entry name" value="TPR"/>
    <property type="match status" value="4"/>
</dbReference>
<keyword evidence="2" id="KW-0802">TPR repeat</keyword>
<sequence length="777" mass="83311">METPGPLAGKGLASERYRFGNVVVDAGAHTLTRAGELVSVEPKAFAVLMALLRQPGALVARDELLDAVWGHRHVTPGVLTRAIAQLRAALGDDAQQPRFIQTQHALGYRFIAALEREPGEEGHDAGGHVHLTDSGRGPVSTEVHAAMPLEGSRTDSSATGQPAPISPDAEVLPRWNPHDAPNEATVRDHARIVSDPASRADRTEAPGPPRRRSWLLLMAAAAVLGVVGWLWLGRSAPPSTPSEASVAVLPFTSLSNDSDDSYFAEGLAVEMHDALAGIPGLKVAAQVTPPAAGQAAADPVTLGRTLGVATVLDATVRREGPRVRINARLTDVRTGYTLWADSYERAAAGVFEMQSEIAGKVVESLVGVLPTARPQLSRRLKPTVSTAAYDAYLKGVQQLLVPRSEQALGRAVGFFREALKEDAGFARAQAGICRAEIRRFETARDAPAFSRARNACERAASMDPKLLEVSLAMGDLDRVRGEYPQAIEHYTRALQDVALRSDAYVGLAATQAALGNNPLALDYYERAHQLRPGDATIHSELGYYHYLNGQFDKAIASYRVATTLQPDRATLWNSLGGVYYVAGRRREAAEAYSRSLAIEPTYGALSNFASLRFEDGAYAEAADLYRRAAQLEPDDYRLWGNIGDALSADPATAAQARSPYARAASLAEAYIKLKGDDALAPAHLAWYRANLGETEGVRQLLERADALGTEKAEVEFFAAQTLARLGDRAGTRERIQRALKAGVPSDRIRTSPLLRGMDAEGASDRAAPGTSSAPPKA</sequence>
<dbReference type="InterPro" id="IPR011990">
    <property type="entry name" value="TPR-like_helical_dom_sf"/>
</dbReference>
<feature type="region of interest" description="Disordered" evidence="4">
    <location>
        <begin position="150"/>
        <end position="209"/>
    </location>
</feature>
<dbReference type="eggNOG" id="COG3710">
    <property type="taxonomic scope" value="Bacteria"/>
</dbReference>
<keyword evidence="7" id="KW-1185">Reference proteome</keyword>
<evidence type="ECO:0000313" key="6">
    <source>
        <dbReference type="EMBL" id="KGM56066.1"/>
    </source>
</evidence>
<dbReference type="SMART" id="SM00862">
    <property type="entry name" value="Trans_reg_C"/>
    <property type="match status" value="1"/>
</dbReference>